<evidence type="ECO:0000313" key="6">
    <source>
        <dbReference type="Proteomes" id="UP000594263"/>
    </source>
</evidence>
<dbReference type="PANTHER" id="PTHR31580">
    <property type="entry name" value="FILAMENT-LIKE PLANT PROTEIN 4"/>
    <property type="match status" value="1"/>
</dbReference>
<proteinExistence type="inferred from homology"/>
<feature type="region of interest" description="Disordered" evidence="4">
    <location>
        <begin position="651"/>
        <end position="673"/>
    </location>
</feature>
<dbReference type="EnsemblPlants" id="Kaladp0046s0258.1.v1.1">
    <property type="protein sequence ID" value="Kaladp0046s0258.1.v1.1"/>
    <property type="gene ID" value="Kaladp0046s0258.v1.1"/>
</dbReference>
<sequence>MDRRNWLWRRKSSEISPADTQSSGSVSSHSERFSDEQVFKNQNTQSPEVTSKAMLDDKATDDVKSLKEKLVDALSQIRLKEDSVKQHAKVAEEAVSGWEKAENEVLAMRQQLGAVTQKNSALEDRMAHLDCALKECVRQLRQAKEEQDQMINDAVCKKTQEWESLKSEFQSEVDYHSIQHKNAKAEVAAFMERVPDLQSNLDALFTENLNLKLELLSLTEEMKIRISERDYCIQAAETASKQHLESSKKLAKLEAECLRLRSLARKAALFNDNRSATASSIFVESITDNQSDCGDKVILLEADLCKMGILEPKETEPGCYDSTSHAFVPEIGKYENEKAHRQNLVDTHVEIDLMDDFLEMERMVSVPDPESEIAFVPVKSLAAQPNPLEVTLKAELQCMINRAAEQEEKLEHVEALYTEVNNALSECQKKLQTSQTKLNKTEEKLEDVKTLNAEVNCALVECQKQLEISQTKSKEYEEKLVELKMQLALTNESRQAAEELAKAASAQKKVAEARLVNVEAEKESLLVTVRFLEGEIEKERSLSAEKLVRCQILEEELSRTKTEVESKEKALLAEYLVKCGNLEDELLKTKTELNQATSKMAAREFKVDQEKELEIAAQQFAECQKTIASLGRQLRSLASLEDFILDSEKSLQTSDDLSHRPEQGTDLSNLHSNKLRMPENDSELSIFQRPIIQVLYELEEAAMLHCQAT</sequence>
<feature type="coiled-coil region" evidence="3">
    <location>
        <begin position="393"/>
        <end position="599"/>
    </location>
</feature>
<evidence type="ECO:0000256" key="2">
    <source>
        <dbReference type="ARBA" id="ARBA00023054"/>
    </source>
</evidence>
<dbReference type="Proteomes" id="UP000594263">
    <property type="component" value="Unplaced"/>
</dbReference>
<feature type="compositionally biased region" description="Basic residues" evidence="4">
    <location>
        <begin position="1"/>
        <end position="10"/>
    </location>
</feature>
<feature type="compositionally biased region" description="Basic and acidic residues" evidence="4">
    <location>
        <begin position="29"/>
        <end position="38"/>
    </location>
</feature>
<feature type="compositionally biased region" description="Polar residues" evidence="4">
    <location>
        <begin position="39"/>
        <end position="49"/>
    </location>
</feature>
<dbReference type="PANTHER" id="PTHR31580:SF49">
    <property type="entry name" value="FILAMENT-LIKE PLANT PROTEIN 3"/>
    <property type="match status" value="1"/>
</dbReference>
<evidence type="ECO:0000256" key="3">
    <source>
        <dbReference type="SAM" id="Coils"/>
    </source>
</evidence>
<organism evidence="5 6">
    <name type="scientific">Kalanchoe fedtschenkoi</name>
    <name type="common">Lavender scallops</name>
    <name type="synonym">South American air plant</name>
    <dbReference type="NCBI Taxonomy" id="63787"/>
    <lineage>
        <taxon>Eukaryota</taxon>
        <taxon>Viridiplantae</taxon>
        <taxon>Streptophyta</taxon>
        <taxon>Embryophyta</taxon>
        <taxon>Tracheophyta</taxon>
        <taxon>Spermatophyta</taxon>
        <taxon>Magnoliopsida</taxon>
        <taxon>eudicotyledons</taxon>
        <taxon>Gunneridae</taxon>
        <taxon>Pentapetalae</taxon>
        <taxon>Saxifragales</taxon>
        <taxon>Crassulaceae</taxon>
        <taxon>Kalanchoe</taxon>
    </lineage>
</organism>
<dbReference type="Pfam" id="PF05911">
    <property type="entry name" value="FPP"/>
    <property type="match status" value="2"/>
</dbReference>
<feature type="coiled-coil region" evidence="3">
    <location>
        <begin position="126"/>
        <end position="153"/>
    </location>
</feature>
<comment type="similarity">
    <text evidence="1">Belongs to the FPP family.</text>
</comment>
<evidence type="ECO:0008006" key="7">
    <source>
        <dbReference type="Google" id="ProtNLM"/>
    </source>
</evidence>
<keyword evidence="2 3" id="KW-0175">Coiled coil</keyword>
<dbReference type="OMA" id="PMESTCE"/>
<reference evidence="5" key="1">
    <citation type="submission" date="2021-01" db="UniProtKB">
        <authorList>
            <consortium name="EnsemblPlants"/>
        </authorList>
    </citation>
    <scope>IDENTIFICATION</scope>
</reference>
<dbReference type="Gramene" id="Kaladp0046s0258.2.v1.1">
    <property type="protein sequence ID" value="Kaladp0046s0258.2.v1.1"/>
    <property type="gene ID" value="Kaladp0046s0258.v1.1"/>
</dbReference>
<dbReference type="AlphaFoldDB" id="A0A7N0TV51"/>
<feature type="region of interest" description="Disordered" evidence="4">
    <location>
        <begin position="1"/>
        <end position="53"/>
    </location>
</feature>
<evidence type="ECO:0000313" key="5">
    <source>
        <dbReference type="EnsemblPlants" id="Kaladp0046s0258.2.v1.1"/>
    </source>
</evidence>
<dbReference type="Gramene" id="Kaladp0046s0258.1.v1.1">
    <property type="protein sequence ID" value="Kaladp0046s0258.1.v1.1"/>
    <property type="gene ID" value="Kaladp0046s0258.v1.1"/>
</dbReference>
<name>A0A7N0TV51_KALFE</name>
<accession>A0A7N0TV51</accession>
<protein>
    <recommendedName>
        <fullName evidence="7">Filament-like plant protein</fullName>
    </recommendedName>
</protein>
<keyword evidence="6" id="KW-1185">Reference proteome</keyword>
<dbReference type="EnsemblPlants" id="Kaladp0046s0258.2.v1.1">
    <property type="protein sequence ID" value="Kaladp0046s0258.2.v1.1"/>
    <property type="gene ID" value="Kaladp0046s0258.v1.1"/>
</dbReference>
<dbReference type="InterPro" id="IPR008587">
    <property type="entry name" value="FPP_plant"/>
</dbReference>
<evidence type="ECO:0000256" key="1">
    <source>
        <dbReference type="ARBA" id="ARBA00005921"/>
    </source>
</evidence>
<evidence type="ECO:0000256" key="4">
    <source>
        <dbReference type="SAM" id="MobiDB-lite"/>
    </source>
</evidence>
<feature type="compositionally biased region" description="Polar residues" evidence="4">
    <location>
        <begin position="14"/>
        <end position="28"/>
    </location>
</feature>